<evidence type="ECO:0000256" key="6">
    <source>
        <dbReference type="SAM" id="Phobius"/>
    </source>
</evidence>
<feature type="transmembrane region" description="Helical" evidence="6">
    <location>
        <begin position="204"/>
        <end position="223"/>
    </location>
</feature>
<dbReference type="PANTHER" id="PTHR21236:SF1">
    <property type="entry name" value="PROTEIN YIPF6"/>
    <property type="match status" value="1"/>
</dbReference>
<gene>
    <name evidence="7" type="ORF">HG537_0C02520</name>
</gene>
<dbReference type="AlphaFoldDB" id="A0A7H9HT80"/>
<evidence type="ECO:0000256" key="2">
    <source>
        <dbReference type="ARBA" id="ARBA00010596"/>
    </source>
</evidence>
<organism evidence="7 8">
    <name type="scientific">Torulaspora globosa</name>
    <dbReference type="NCBI Taxonomy" id="48254"/>
    <lineage>
        <taxon>Eukaryota</taxon>
        <taxon>Fungi</taxon>
        <taxon>Dikarya</taxon>
        <taxon>Ascomycota</taxon>
        <taxon>Saccharomycotina</taxon>
        <taxon>Saccharomycetes</taxon>
        <taxon>Saccharomycetales</taxon>
        <taxon>Saccharomycetaceae</taxon>
        <taxon>Torulaspora</taxon>
    </lineage>
</organism>
<feature type="transmembrane region" description="Helical" evidence="6">
    <location>
        <begin position="135"/>
        <end position="159"/>
    </location>
</feature>
<accession>A0A7H9HT80</accession>
<dbReference type="GO" id="GO:0016020">
    <property type="term" value="C:membrane"/>
    <property type="evidence" value="ECO:0007669"/>
    <property type="project" value="UniProtKB-SubCell"/>
</dbReference>
<feature type="transmembrane region" description="Helical" evidence="6">
    <location>
        <begin position="171"/>
        <end position="192"/>
    </location>
</feature>
<evidence type="ECO:0000256" key="4">
    <source>
        <dbReference type="ARBA" id="ARBA00022989"/>
    </source>
</evidence>
<comment type="subcellular location">
    <subcellularLocation>
        <location evidence="1">Membrane</location>
        <topology evidence="1">Multi-pass membrane protein</topology>
    </subcellularLocation>
</comment>
<protein>
    <recommendedName>
        <fullName evidence="9">Protein YIP</fullName>
    </recommendedName>
</protein>
<dbReference type="GO" id="GO:0006888">
    <property type="term" value="P:endoplasmic reticulum to Golgi vesicle-mediated transport"/>
    <property type="evidence" value="ECO:0007669"/>
    <property type="project" value="InterPro"/>
</dbReference>
<keyword evidence="5 6" id="KW-0472">Membrane</keyword>
<evidence type="ECO:0008006" key="9">
    <source>
        <dbReference type="Google" id="ProtNLM"/>
    </source>
</evidence>
<dbReference type="GO" id="GO:0005802">
    <property type="term" value="C:trans-Golgi network"/>
    <property type="evidence" value="ECO:0007669"/>
    <property type="project" value="TreeGrafter"/>
</dbReference>
<evidence type="ECO:0000256" key="1">
    <source>
        <dbReference type="ARBA" id="ARBA00004141"/>
    </source>
</evidence>
<sequence length="224" mass="25067">MTETVDSFIEPDVTETAVPQDASDGVLPTSNRGTLDESIFETFKRDVLGINARLKQVVYPHFFLRGRDISHYQNDTNISCDLWAPLAFIILYSVSVSRSNARTLFSGLFFSLWAALLVMAVHLRLVKPHEKSSLISYVSMAGYCLFPIVINSLVGQLILPSIFRIGHHTGWSIRTLLILRLLLLAASVTWSMNSIRIVAKCQSCVEIFPLALCFFSIGWLSVIL</sequence>
<name>A0A7H9HT80_9SACH</name>
<dbReference type="PANTHER" id="PTHR21236">
    <property type="entry name" value="GOLGI MEMBRANE PROTEIN YIP1"/>
    <property type="match status" value="1"/>
</dbReference>
<feature type="transmembrane region" description="Helical" evidence="6">
    <location>
        <begin position="104"/>
        <end position="123"/>
    </location>
</feature>
<keyword evidence="3 6" id="KW-0812">Transmembrane</keyword>
<keyword evidence="8" id="KW-1185">Reference proteome</keyword>
<dbReference type="EMBL" id="CP059269">
    <property type="protein sequence ID" value="QLQ79605.1"/>
    <property type="molecule type" value="Genomic_DNA"/>
</dbReference>
<comment type="similarity">
    <text evidence="2">Belongs to the YIP1 family.</text>
</comment>
<dbReference type="InterPro" id="IPR045231">
    <property type="entry name" value="Yip1/4-like"/>
</dbReference>
<evidence type="ECO:0000256" key="3">
    <source>
        <dbReference type="ARBA" id="ARBA00022692"/>
    </source>
</evidence>
<dbReference type="OrthoDB" id="411251at2759"/>
<evidence type="ECO:0000313" key="7">
    <source>
        <dbReference type="EMBL" id="QLQ79605.1"/>
    </source>
</evidence>
<evidence type="ECO:0000313" key="8">
    <source>
        <dbReference type="Proteomes" id="UP000510647"/>
    </source>
</evidence>
<proteinExistence type="inferred from homology"/>
<dbReference type="Proteomes" id="UP000510647">
    <property type="component" value="Chromosome 3"/>
</dbReference>
<evidence type="ECO:0000256" key="5">
    <source>
        <dbReference type="ARBA" id="ARBA00023136"/>
    </source>
</evidence>
<keyword evidence="4 6" id="KW-1133">Transmembrane helix</keyword>
<reference evidence="7 8" key="1">
    <citation type="submission" date="2020-06" db="EMBL/GenBank/DDBJ databases">
        <title>The yeast mating-type switching endonuclease HO is a domesticated member of an unorthodox homing genetic element family.</title>
        <authorList>
            <person name="Coughlan A.Y."/>
            <person name="Lombardi L."/>
            <person name="Braun-Galleani S."/>
            <person name="Martos A.R."/>
            <person name="Galeote V."/>
            <person name="Bigey F."/>
            <person name="Dequin S."/>
            <person name="Byrne K.P."/>
            <person name="Wolfe K.H."/>
        </authorList>
    </citation>
    <scope>NUCLEOTIDE SEQUENCE [LARGE SCALE GENOMIC DNA]</scope>
    <source>
        <strain evidence="7 8">CBS2947</strain>
    </source>
</reference>